<keyword evidence="6" id="KW-0732">Signal</keyword>
<dbReference type="PANTHER" id="PTHR23507">
    <property type="entry name" value="ZGC:174356"/>
    <property type="match status" value="1"/>
</dbReference>
<feature type="transmembrane region" description="Helical" evidence="5">
    <location>
        <begin position="291"/>
        <end position="308"/>
    </location>
</feature>
<dbReference type="Gene3D" id="1.20.1250.20">
    <property type="entry name" value="MFS general substrate transporter like domains"/>
    <property type="match status" value="1"/>
</dbReference>
<evidence type="ECO:0000313" key="8">
    <source>
        <dbReference type="Proteomes" id="UP001303473"/>
    </source>
</evidence>
<feature type="transmembrane region" description="Helical" evidence="5">
    <location>
        <begin position="350"/>
        <end position="378"/>
    </location>
</feature>
<sequence length="432" mass="47606">MALFRLSSFSWIALLVLLYEIEEQIQFPSTIRLLENSVCQRHYASIPGFSGVIPVDESLCKIGTIQHHLASVRGWYSVSSTLPMLVLGPSYGRLADGVGRRPILGIVTIGMILGLAWIYTVCACWASFPTEWVWLIVLPRLIGGGPFMAITLHATMAADLCNDDTRSQTLYRLFCFKLAVELALPQLASILLQHSLWLPYMLCGLALLATLPIIKALPETLSRTAEPVDWKRIGKPLDLAVFHRYKDLVASSKGVWLGLIVTFIVQMRYNVVQILPPYVSVRFGWSISETAKLLSIIPGVSLVIYLVLPHLTDALHARHFSIAWVNLRVLCLSCLALLVGVAIISILPGIVWLMVGIIIFSAGFNVRAPMLAVLAFYIDTGKDTAQLYTFMSVTEALAHVVGSPVLEAIWGAAVELGPPWLILQYLVVDVSS</sequence>
<organism evidence="7 8">
    <name type="scientific">Diplogelasinospora grovesii</name>
    <dbReference type="NCBI Taxonomy" id="303347"/>
    <lineage>
        <taxon>Eukaryota</taxon>
        <taxon>Fungi</taxon>
        <taxon>Dikarya</taxon>
        <taxon>Ascomycota</taxon>
        <taxon>Pezizomycotina</taxon>
        <taxon>Sordariomycetes</taxon>
        <taxon>Sordariomycetidae</taxon>
        <taxon>Sordariales</taxon>
        <taxon>Diplogelasinosporaceae</taxon>
        <taxon>Diplogelasinospora</taxon>
    </lineage>
</organism>
<dbReference type="SUPFAM" id="SSF103473">
    <property type="entry name" value="MFS general substrate transporter"/>
    <property type="match status" value="1"/>
</dbReference>
<feature type="transmembrane region" description="Helical" evidence="5">
    <location>
        <begin position="197"/>
        <end position="214"/>
    </location>
</feature>
<comment type="subcellular location">
    <subcellularLocation>
        <location evidence="1">Membrane</location>
        <topology evidence="1">Multi-pass membrane protein</topology>
    </subcellularLocation>
</comment>
<feature type="signal peptide" evidence="6">
    <location>
        <begin position="1"/>
        <end position="18"/>
    </location>
</feature>
<evidence type="ECO:0000256" key="1">
    <source>
        <dbReference type="ARBA" id="ARBA00004141"/>
    </source>
</evidence>
<keyword evidence="3 5" id="KW-1133">Transmembrane helix</keyword>
<dbReference type="CDD" id="cd06174">
    <property type="entry name" value="MFS"/>
    <property type="match status" value="1"/>
</dbReference>
<name>A0AAN6S8R5_9PEZI</name>
<dbReference type="PANTHER" id="PTHR23507:SF1">
    <property type="entry name" value="FI18259P1-RELATED"/>
    <property type="match status" value="1"/>
</dbReference>
<dbReference type="GO" id="GO:0016020">
    <property type="term" value="C:membrane"/>
    <property type="evidence" value="ECO:0007669"/>
    <property type="project" value="UniProtKB-SubCell"/>
</dbReference>
<keyword evidence="8" id="KW-1185">Reference proteome</keyword>
<feature type="transmembrane region" description="Helical" evidence="5">
    <location>
        <begin position="320"/>
        <end position="344"/>
    </location>
</feature>
<gene>
    <name evidence="7" type="ORF">QBC46DRAFT_157874</name>
</gene>
<keyword evidence="2 5" id="KW-0812">Transmembrane</keyword>
<accession>A0AAN6S8R5</accession>
<evidence type="ECO:0000256" key="2">
    <source>
        <dbReference type="ARBA" id="ARBA00022692"/>
    </source>
</evidence>
<protein>
    <submittedName>
        <fullName evidence="7">MFS general substrate transporter</fullName>
    </submittedName>
</protein>
<dbReference type="Pfam" id="PF07690">
    <property type="entry name" value="MFS_1"/>
    <property type="match status" value="1"/>
</dbReference>
<evidence type="ECO:0000256" key="3">
    <source>
        <dbReference type="ARBA" id="ARBA00022989"/>
    </source>
</evidence>
<feature type="transmembrane region" description="Helical" evidence="5">
    <location>
        <begin position="103"/>
        <end position="128"/>
    </location>
</feature>
<dbReference type="Proteomes" id="UP001303473">
    <property type="component" value="Unassembled WGS sequence"/>
</dbReference>
<dbReference type="EMBL" id="MU853758">
    <property type="protein sequence ID" value="KAK3944659.1"/>
    <property type="molecule type" value="Genomic_DNA"/>
</dbReference>
<evidence type="ECO:0000256" key="5">
    <source>
        <dbReference type="SAM" id="Phobius"/>
    </source>
</evidence>
<dbReference type="GO" id="GO:0022857">
    <property type="term" value="F:transmembrane transporter activity"/>
    <property type="evidence" value="ECO:0007669"/>
    <property type="project" value="InterPro"/>
</dbReference>
<feature type="chain" id="PRO_5042973743" evidence="6">
    <location>
        <begin position="19"/>
        <end position="432"/>
    </location>
</feature>
<dbReference type="AlphaFoldDB" id="A0AAN6S8R5"/>
<comment type="caution">
    <text evidence="7">The sequence shown here is derived from an EMBL/GenBank/DDBJ whole genome shotgun (WGS) entry which is preliminary data.</text>
</comment>
<evidence type="ECO:0000256" key="4">
    <source>
        <dbReference type="ARBA" id="ARBA00023136"/>
    </source>
</evidence>
<keyword evidence="4 5" id="KW-0472">Membrane</keyword>
<dbReference type="InterPro" id="IPR011701">
    <property type="entry name" value="MFS"/>
</dbReference>
<evidence type="ECO:0000256" key="6">
    <source>
        <dbReference type="SAM" id="SignalP"/>
    </source>
</evidence>
<evidence type="ECO:0000313" key="7">
    <source>
        <dbReference type="EMBL" id="KAK3944659.1"/>
    </source>
</evidence>
<feature type="transmembrane region" description="Helical" evidence="5">
    <location>
        <begin position="254"/>
        <end position="271"/>
    </location>
</feature>
<reference evidence="8" key="1">
    <citation type="journal article" date="2023" name="Mol. Phylogenet. Evol.">
        <title>Genome-scale phylogeny and comparative genomics of the fungal order Sordariales.</title>
        <authorList>
            <person name="Hensen N."/>
            <person name="Bonometti L."/>
            <person name="Westerberg I."/>
            <person name="Brannstrom I.O."/>
            <person name="Guillou S."/>
            <person name="Cros-Aarteil S."/>
            <person name="Calhoun S."/>
            <person name="Haridas S."/>
            <person name="Kuo A."/>
            <person name="Mondo S."/>
            <person name="Pangilinan J."/>
            <person name="Riley R."/>
            <person name="LaButti K."/>
            <person name="Andreopoulos B."/>
            <person name="Lipzen A."/>
            <person name="Chen C."/>
            <person name="Yan M."/>
            <person name="Daum C."/>
            <person name="Ng V."/>
            <person name="Clum A."/>
            <person name="Steindorff A."/>
            <person name="Ohm R.A."/>
            <person name="Martin F."/>
            <person name="Silar P."/>
            <person name="Natvig D.O."/>
            <person name="Lalanne C."/>
            <person name="Gautier V."/>
            <person name="Ament-Velasquez S.L."/>
            <person name="Kruys A."/>
            <person name="Hutchinson M.I."/>
            <person name="Powell A.J."/>
            <person name="Barry K."/>
            <person name="Miller A.N."/>
            <person name="Grigoriev I.V."/>
            <person name="Debuchy R."/>
            <person name="Gladieux P."/>
            <person name="Hiltunen Thoren M."/>
            <person name="Johannesson H."/>
        </authorList>
    </citation>
    <scope>NUCLEOTIDE SEQUENCE [LARGE SCALE GENOMIC DNA]</scope>
    <source>
        <strain evidence="8">CBS 340.73</strain>
    </source>
</reference>
<feature type="transmembrane region" description="Helical" evidence="5">
    <location>
        <begin position="134"/>
        <end position="158"/>
    </location>
</feature>
<proteinExistence type="predicted"/>
<dbReference type="InterPro" id="IPR036259">
    <property type="entry name" value="MFS_trans_sf"/>
</dbReference>